<dbReference type="Proteomes" id="UP000070352">
    <property type="component" value="Unassembled WGS sequence"/>
</dbReference>
<evidence type="ECO:0000313" key="7">
    <source>
        <dbReference type="EMBL" id="KXG44550.1"/>
    </source>
</evidence>
<evidence type="ECO:0000259" key="6">
    <source>
        <dbReference type="Pfam" id="PF04932"/>
    </source>
</evidence>
<comment type="caution">
    <text evidence="7">The sequence shown here is derived from an EMBL/GenBank/DDBJ whole genome shotgun (WGS) entry which is preliminary data.</text>
</comment>
<accession>A0A135L6G0</accession>
<dbReference type="EMBL" id="LSKU01000001">
    <property type="protein sequence ID" value="KXG44550.1"/>
    <property type="molecule type" value="Genomic_DNA"/>
</dbReference>
<feature type="transmembrane region" description="Helical" evidence="5">
    <location>
        <begin position="63"/>
        <end position="81"/>
    </location>
</feature>
<feature type="transmembrane region" description="Helical" evidence="5">
    <location>
        <begin position="33"/>
        <end position="51"/>
    </location>
</feature>
<keyword evidence="2 5" id="KW-0812">Transmembrane</keyword>
<gene>
    <name evidence="7" type="ORF">U473_11370</name>
</gene>
<reference evidence="7 8" key="1">
    <citation type="submission" date="2016-02" db="EMBL/GenBank/DDBJ databases">
        <title>Draft Genome for Tepidibacillus decaturensis nov. sp. Strain Z9, an Anaerobic, Moderately Thermophilic and Heterotrophic Bacterium from Deep Subsurface of the Illinois Basin, USA.</title>
        <authorList>
            <person name="Dong Y."/>
            <person name="Chang J.Y."/>
            <person name="Sanford R."/>
            <person name="Fouke B.W."/>
        </authorList>
    </citation>
    <scope>NUCLEOTIDE SEQUENCE [LARGE SCALE GENOMIC DNA]</scope>
    <source>
        <strain evidence="7 8">Z9</strain>
    </source>
</reference>
<protein>
    <recommendedName>
        <fullName evidence="6">O-antigen ligase-related domain-containing protein</fullName>
    </recommendedName>
</protein>
<dbReference type="PANTHER" id="PTHR37422:SF13">
    <property type="entry name" value="LIPOPOLYSACCHARIDE BIOSYNTHESIS PROTEIN PA4999-RELATED"/>
    <property type="match status" value="1"/>
</dbReference>
<evidence type="ECO:0000256" key="2">
    <source>
        <dbReference type="ARBA" id="ARBA00022692"/>
    </source>
</evidence>
<feature type="transmembrane region" description="Helical" evidence="5">
    <location>
        <begin position="184"/>
        <end position="201"/>
    </location>
</feature>
<dbReference type="PANTHER" id="PTHR37422">
    <property type="entry name" value="TEICHURONIC ACID BIOSYNTHESIS PROTEIN TUAE"/>
    <property type="match status" value="1"/>
</dbReference>
<dbReference type="RefSeq" id="WP_068726414.1">
    <property type="nucleotide sequence ID" value="NZ_LSKU01000001.1"/>
</dbReference>
<evidence type="ECO:0000256" key="3">
    <source>
        <dbReference type="ARBA" id="ARBA00022989"/>
    </source>
</evidence>
<feature type="transmembrane region" description="Helical" evidence="5">
    <location>
        <begin position="118"/>
        <end position="139"/>
    </location>
</feature>
<dbReference type="AlphaFoldDB" id="A0A135L6G0"/>
<name>A0A135L6G0_9BACI</name>
<feature type="transmembrane region" description="Helical" evidence="5">
    <location>
        <begin position="159"/>
        <end position="177"/>
    </location>
</feature>
<evidence type="ECO:0000256" key="4">
    <source>
        <dbReference type="ARBA" id="ARBA00023136"/>
    </source>
</evidence>
<evidence type="ECO:0000256" key="5">
    <source>
        <dbReference type="SAM" id="Phobius"/>
    </source>
</evidence>
<feature type="domain" description="O-antigen ligase-related" evidence="6">
    <location>
        <begin position="253"/>
        <end position="405"/>
    </location>
</feature>
<feature type="transmembrane region" description="Helical" evidence="5">
    <location>
        <begin position="7"/>
        <end position="27"/>
    </location>
</feature>
<evidence type="ECO:0000256" key="1">
    <source>
        <dbReference type="ARBA" id="ARBA00004141"/>
    </source>
</evidence>
<evidence type="ECO:0000313" key="8">
    <source>
        <dbReference type="Proteomes" id="UP000070352"/>
    </source>
</evidence>
<keyword evidence="3 5" id="KW-1133">Transmembrane helix</keyword>
<dbReference type="GO" id="GO:0016020">
    <property type="term" value="C:membrane"/>
    <property type="evidence" value="ECO:0007669"/>
    <property type="project" value="UniProtKB-SubCell"/>
</dbReference>
<feature type="transmembrane region" description="Helical" evidence="5">
    <location>
        <begin position="207"/>
        <end position="222"/>
    </location>
</feature>
<feature type="transmembrane region" description="Helical" evidence="5">
    <location>
        <begin position="93"/>
        <end position="109"/>
    </location>
</feature>
<feature type="transmembrane region" description="Helical" evidence="5">
    <location>
        <begin position="482"/>
        <end position="502"/>
    </location>
</feature>
<dbReference type="OrthoDB" id="1808577at2"/>
<comment type="subcellular location">
    <subcellularLocation>
        <location evidence="1">Membrane</location>
        <topology evidence="1">Multi-pass membrane protein</topology>
    </subcellularLocation>
</comment>
<dbReference type="InterPro" id="IPR007016">
    <property type="entry name" value="O-antigen_ligase-rel_domated"/>
</dbReference>
<feature type="transmembrane region" description="Helical" evidence="5">
    <location>
        <begin position="428"/>
        <end position="446"/>
    </location>
</feature>
<feature type="transmembrane region" description="Helical" evidence="5">
    <location>
        <begin position="260"/>
        <end position="283"/>
    </location>
</feature>
<feature type="transmembrane region" description="Helical" evidence="5">
    <location>
        <begin position="295"/>
        <end position="314"/>
    </location>
</feature>
<keyword evidence="4 5" id="KW-0472">Membrane</keyword>
<dbReference type="STRING" id="1413211.U473_11370"/>
<keyword evidence="8" id="KW-1185">Reference proteome</keyword>
<feature type="transmembrane region" description="Helical" evidence="5">
    <location>
        <begin position="229"/>
        <end position="248"/>
    </location>
</feature>
<sequence>MQLVRKSINYLGLASILAFIIGAPYLRGLFFDVDFYWIELGMISIVLLMIFTNMKETKNAFQLPAVWFLLLIPVIYGINVFRAENQLLAFQQFFRWVMYASIFIGVYLLKEKKWMKDLIWAAFILSTIWIAIFGWLGAYQLVDFRDAFLGNRISSVFQYPNTLGAFLAAGLMSLLIRSTSEKKGFAFSSIGSFLLFITMIFTYSRGAWLFFALIWVIPIFILKFREQLLYLIHSLLIGFGLLFTIEKLNQTIVDKNSSTGFLLIGITSVVVFSIYFISHYLISKINNKLVNVKKLRWLFPILLVIGILIVFFVIKDGVFLDKLPKSIQQRIATINLETNSVVQRNLFNHDATNMMKDYLWFGAGGGSWRQLYERYQTYPYTSAQAHNFYLQTILEVGIIGFIFLLGFFASIFYDLIRSFKLMDTDRKNQMVTFGFAVLFLLAHSFIDFNMSFAYFSAIIMVLLALITEPFDIKLQLLKDKAIPYSFFTVLTIISFISIIWLGRFVYAERLMTQFTGKTLVEAEGIMDKAIKANPYQLDYRMTKINVLQSISGYNQDKKIVNDITKEIITLKDNRRKDSSFLLQLSQKMGAMGYIKDSIEVLDKGIKNGSWREPLYTQKIVYLFNYAQYNKEQGKLDNSQKLLDQIKPLYNKLMEKRRYLDQQIPTLRYSTFRPSPTMLQYVGQTYIIEGKYNEGLNLLIPLTKQKDENIKKQAIAWTIYAYDKLKQPSKVNEFKKLGQPLGIDQILVDIYTTWEK</sequence>
<proteinExistence type="predicted"/>
<feature type="transmembrane region" description="Helical" evidence="5">
    <location>
        <begin position="388"/>
        <end position="416"/>
    </location>
</feature>
<dbReference type="InterPro" id="IPR051533">
    <property type="entry name" value="WaaL-like"/>
</dbReference>
<organism evidence="7 8">
    <name type="scientific">Tepidibacillus decaturensis</name>
    <dbReference type="NCBI Taxonomy" id="1413211"/>
    <lineage>
        <taxon>Bacteria</taxon>
        <taxon>Bacillati</taxon>
        <taxon>Bacillota</taxon>
        <taxon>Bacilli</taxon>
        <taxon>Bacillales</taxon>
        <taxon>Bacillaceae</taxon>
        <taxon>Tepidibacillus</taxon>
    </lineage>
</organism>
<dbReference type="Pfam" id="PF04932">
    <property type="entry name" value="Wzy_C"/>
    <property type="match status" value="1"/>
</dbReference>